<gene>
    <name evidence="5" type="ORF">U9M48_018604</name>
</gene>
<dbReference type="GO" id="GO:0008234">
    <property type="term" value="F:cysteine-type peptidase activity"/>
    <property type="evidence" value="ECO:0007669"/>
    <property type="project" value="InterPro"/>
</dbReference>
<accession>A0AAQ3TB07</accession>
<dbReference type="Proteomes" id="UP001341281">
    <property type="component" value="Chromosome 04"/>
</dbReference>
<evidence type="ECO:0000259" key="4">
    <source>
        <dbReference type="Pfam" id="PF02902"/>
    </source>
</evidence>
<feature type="domain" description="Ubiquitin-like protease family profile" evidence="4">
    <location>
        <begin position="29"/>
        <end position="108"/>
    </location>
</feature>
<organism evidence="5 6">
    <name type="scientific">Paspalum notatum var. saurae</name>
    <dbReference type="NCBI Taxonomy" id="547442"/>
    <lineage>
        <taxon>Eukaryota</taxon>
        <taxon>Viridiplantae</taxon>
        <taxon>Streptophyta</taxon>
        <taxon>Embryophyta</taxon>
        <taxon>Tracheophyta</taxon>
        <taxon>Spermatophyta</taxon>
        <taxon>Magnoliopsida</taxon>
        <taxon>Liliopsida</taxon>
        <taxon>Poales</taxon>
        <taxon>Poaceae</taxon>
        <taxon>PACMAD clade</taxon>
        <taxon>Panicoideae</taxon>
        <taxon>Andropogonodae</taxon>
        <taxon>Paspaleae</taxon>
        <taxon>Paspalinae</taxon>
        <taxon>Paspalum</taxon>
    </lineage>
</organism>
<keyword evidence="6" id="KW-1185">Reference proteome</keyword>
<evidence type="ECO:0000256" key="1">
    <source>
        <dbReference type="ARBA" id="ARBA00005234"/>
    </source>
</evidence>
<dbReference type="InterPro" id="IPR003653">
    <property type="entry name" value="Peptidase_C48_C"/>
</dbReference>
<dbReference type="SUPFAM" id="SSF54001">
    <property type="entry name" value="Cysteine proteinases"/>
    <property type="match status" value="1"/>
</dbReference>
<evidence type="ECO:0000256" key="3">
    <source>
        <dbReference type="ARBA" id="ARBA00022801"/>
    </source>
</evidence>
<comment type="similarity">
    <text evidence="1">Belongs to the peptidase C48 family.</text>
</comment>
<proteinExistence type="inferred from homology"/>
<dbReference type="Gene3D" id="3.40.395.10">
    <property type="entry name" value="Adenoviral Proteinase, Chain A"/>
    <property type="match status" value="1"/>
</dbReference>
<keyword evidence="3" id="KW-0378">Hydrolase</keyword>
<dbReference type="AlphaFoldDB" id="A0AAQ3TB07"/>
<dbReference type="EMBL" id="CP144748">
    <property type="protein sequence ID" value="WVZ69886.1"/>
    <property type="molecule type" value="Genomic_DNA"/>
</dbReference>
<evidence type="ECO:0000313" key="5">
    <source>
        <dbReference type="EMBL" id="WVZ69885.1"/>
    </source>
</evidence>
<keyword evidence="2" id="KW-0645">Protease</keyword>
<protein>
    <recommendedName>
        <fullName evidence="4">Ubiquitin-like protease family profile domain-containing protein</fullName>
    </recommendedName>
</protein>
<dbReference type="EMBL" id="CP144748">
    <property type="protein sequence ID" value="WVZ69885.1"/>
    <property type="molecule type" value="Genomic_DNA"/>
</dbReference>
<dbReference type="GO" id="GO:0006508">
    <property type="term" value="P:proteolysis"/>
    <property type="evidence" value="ECO:0007669"/>
    <property type="project" value="UniProtKB-KW"/>
</dbReference>
<name>A0AAQ3TB07_PASNO</name>
<evidence type="ECO:0000313" key="6">
    <source>
        <dbReference type="Proteomes" id="UP001341281"/>
    </source>
</evidence>
<dbReference type="InterPro" id="IPR038765">
    <property type="entry name" value="Papain-like_cys_pep_sf"/>
</dbReference>
<reference evidence="5 6" key="1">
    <citation type="submission" date="2024-02" db="EMBL/GenBank/DDBJ databases">
        <title>High-quality chromosome-scale genome assembly of Pensacola bahiagrass (Paspalum notatum Flugge var. saurae).</title>
        <authorList>
            <person name="Vega J.M."/>
            <person name="Podio M."/>
            <person name="Orjuela J."/>
            <person name="Siena L.A."/>
            <person name="Pessino S.C."/>
            <person name="Combes M.C."/>
            <person name="Mariac C."/>
            <person name="Albertini E."/>
            <person name="Pupilli F."/>
            <person name="Ortiz J.P.A."/>
            <person name="Leblanc O."/>
        </authorList>
    </citation>
    <scope>NUCLEOTIDE SEQUENCE [LARGE SCALE GENOMIC DNA]</scope>
    <source>
        <strain evidence="5">R1</strain>
        <tissue evidence="5">Leaf</tissue>
    </source>
</reference>
<dbReference type="Pfam" id="PF02902">
    <property type="entry name" value="Peptidase_C48"/>
    <property type="match status" value="1"/>
</dbReference>
<evidence type="ECO:0000256" key="2">
    <source>
        <dbReference type="ARBA" id="ARBA00022670"/>
    </source>
</evidence>
<sequence length="133" mass="15541">MMHYDRTRNTNIVQSCFLGANSAMKLRLSDKIYFPVCHMNHWFLFIVDLKNSCYVFLDSYYDQTDPFQREVSSTLVKVFKTAWSLYACSSIDLSSFRISYPPVPKQTTFDKNTEDKTLVNNLFKQGIDAHIIN</sequence>